<reference evidence="6 7" key="1">
    <citation type="journal article" date="2019" name="Int. J. Syst. Evol. Microbiol.">
        <title>The Global Catalogue of Microorganisms (GCM) 10K type strain sequencing project: providing services to taxonomists for standard genome sequencing and annotation.</title>
        <authorList>
            <consortium name="The Broad Institute Genomics Platform"/>
            <consortium name="The Broad Institute Genome Sequencing Center for Infectious Disease"/>
            <person name="Wu L."/>
            <person name="Ma J."/>
        </authorList>
    </citation>
    <scope>NUCLEOTIDE SEQUENCE [LARGE SCALE GENOMIC DNA]</scope>
    <source>
        <strain evidence="6 7">JCM 10696</strain>
    </source>
</reference>
<keyword evidence="2 4" id="KW-0238">DNA-binding</keyword>
<dbReference type="InterPro" id="IPR036271">
    <property type="entry name" value="Tet_transcr_reg_TetR-rel_C_sf"/>
</dbReference>
<keyword evidence="1" id="KW-0805">Transcription regulation</keyword>
<comment type="caution">
    <text evidence="6">The sequence shown here is derived from an EMBL/GenBank/DDBJ whole genome shotgun (WGS) entry which is preliminary data.</text>
</comment>
<dbReference type="PANTHER" id="PTHR47506:SF1">
    <property type="entry name" value="HTH-TYPE TRANSCRIPTIONAL REGULATOR YJDC"/>
    <property type="match status" value="1"/>
</dbReference>
<accession>A0ABN1QIZ1</accession>
<name>A0ABN1QIZ1_9ACTN</name>
<evidence type="ECO:0000256" key="3">
    <source>
        <dbReference type="ARBA" id="ARBA00023163"/>
    </source>
</evidence>
<dbReference type="PANTHER" id="PTHR47506">
    <property type="entry name" value="TRANSCRIPTIONAL REGULATORY PROTEIN"/>
    <property type="match status" value="1"/>
</dbReference>
<dbReference type="Gene3D" id="1.10.357.10">
    <property type="entry name" value="Tetracycline Repressor, domain 2"/>
    <property type="match status" value="1"/>
</dbReference>
<dbReference type="SUPFAM" id="SSF48498">
    <property type="entry name" value="Tetracyclin repressor-like, C-terminal domain"/>
    <property type="match status" value="1"/>
</dbReference>
<dbReference type="Proteomes" id="UP001500665">
    <property type="component" value="Unassembled WGS sequence"/>
</dbReference>
<dbReference type="Pfam" id="PF00440">
    <property type="entry name" value="TetR_N"/>
    <property type="match status" value="1"/>
</dbReference>
<dbReference type="PROSITE" id="PS50977">
    <property type="entry name" value="HTH_TETR_2"/>
    <property type="match status" value="1"/>
</dbReference>
<dbReference type="EMBL" id="BAAAHH010000004">
    <property type="protein sequence ID" value="GAA0943382.1"/>
    <property type="molecule type" value="Genomic_DNA"/>
</dbReference>
<feature type="domain" description="HTH tetR-type" evidence="5">
    <location>
        <begin position="18"/>
        <end position="78"/>
    </location>
</feature>
<evidence type="ECO:0000313" key="7">
    <source>
        <dbReference type="Proteomes" id="UP001500665"/>
    </source>
</evidence>
<proteinExistence type="predicted"/>
<organism evidence="6 7">
    <name type="scientific">Actinocorallia libanotica</name>
    <dbReference type="NCBI Taxonomy" id="46162"/>
    <lineage>
        <taxon>Bacteria</taxon>
        <taxon>Bacillati</taxon>
        <taxon>Actinomycetota</taxon>
        <taxon>Actinomycetes</taxon>
        <taxon>Streptosporangiales</taxon>
        <taxon>Thermomonosporaceae</taxon>
        <taxon>Actinocorallia</taxon>
    </lineage>
</organism>
<dbReference type="Gene3D" id="1.10.10.60">
    <property type="entry name" value="Homeodomain-like"/>
    <property type="match status" value="1"/>
</dbReference>
<dbReference type="InterPro" id="IPR009057">
    <property type="entry name" value="Homeodomain-like_sf"/>
</dbReference>
<dbReference type="SUPFAM" id="SSF46689">
    <property type="entry name" value="Homeodomain-like"/>
    <property type="match status" value="1"/>
</dbReference>
<evidence type="ECO:0000256" key="2">
    <source>
        <dbReference type="ARBA" id="ARBA00023125"/>
    </source>
</evidence>
<protein>
    <submittedName>
        <fullName evidence="6">TetR/AcrR family transcriptional regulator</fullName>
    </submittedName>
</protein>
<evidence type="ECO:0000259" key="5">
    <source>
        <dbReference type="PROSITE" id="PS50977"/>
    </source>
</evidence>
<sequence length="203" mass="21967">MTYGSKIGRLIGMGRPKGFEPERAVEQAMQTFWTKGYGATSPADLAEATGVGKGSLYHAFGSKRELFDRALQMYCRAGAELTAEVLDRPGTAKERIRAYLVMLVDRDLEGPVPRGCLAANTALELGGRDEEATRAVRRVAEQTIELLRDRIARGQLDGDVAAGVDALAQARLIANTLMGLRVMARTFDRTMLHGVIDSALAGL</sequence>
<dbReference type="InterPro" id="IPR001647">
    <property type="entry name" value="HTH_TetR"/>
</dbReference>
<dbReference type="PRINTS" id="PR00455">
    <property type="entry name" value="HTHTETR"/>
</dbReference>
<keyword evidence="7" id="KW-1185">Reference proteome</keyword>
<evidence type="ECO:0000256" key="4">
    <source>
        <dbReference type="PROSITE-ProRule" id="PRU00335"/>
    </source>
</evidence>
<keyword evidence="3" id="KW-0804">Transcription</keyword>
<evidence type="ECO:0000256" key="1">
    <source>
        <dbReference type="ARBA" id="ARBA00023015"/>
    </source>
</evidence>
<evidence type="ECO:0000313" key="6">
    <source>
        <dbReference type="EMBL" id="GAA0943382.1"/>
    </source>
</evidence>
<gene>
    <name evidence="6" type="ORF">GCM10009550_15360</name>
</gene>
<feature type="DNA-binding region" description="H-T-H motif" evidence="4">
    <location>
        <begin position="41"/>
        <end position="60"/>
    </location>
</feature>
<dbReference type="Pfam" id="PF16925">
    <property type="entry name" value="TetR_C_13"/>
    <property type="match status" value="1"/>
</dbReference>
<dbReference type="InterPro" id="IPR011075">
    <property type="entry name" value="TetR_C"/>
</dbReference>